<dbReference type="RefSeq" id="WP_324268579.1">
    <property type="nucleotide sequence ID" value="NZ_JAWLNX010000025.1"/>
</dbReference>
<evidence type="ECO:0000313" key="2">
    <source>
        <dbReference type="Proteomes" id="UP001327093"/>
    </source>
</evidence>
<reference evidence="1 2" key="1">
    <citation type="submission" date="2023-10" db="EMBL/GenBank/DDBJ databases">
        <title>Saccharopolyspora sp. nov., isolated from mangrove soil.</title>
        <authorList>
            <person name="Lu Y."/>
            <person name="Liu W."/>
        </authorList>
    </citation>
    <scope>NUCLEOTIDE SEQUENCE [LARGE SCALE GENOMIC DNA]</scope>
    <source>
        <strain evidence="1 2">S2-29</strain>
    </source>
</reference>
<dbReference type="EMBL" id="JAWLNX010000025">
    <property type="protein sequence ID" value="MEB3371143.1"/>
    <property type="molecule type" value="Genomic_DNA"/>
</dbReference>
<gene>
    <name evidence="1" type="ORF">R4I43_27425</name>
</gene>
<name>A0ABU6AI68_9PSEU</name>
<evidence type="ECO:0000313" key="1">
    <source>
        <dbReference type="EMBL" id="MEB3371143.1"/>
    </source>
</evidence>
<comment type="caution">
    <text evidence="1">The sequence shown here is derived from an EMBL/GenBank/DDBJ whole genome shotgun (WGS) entry which is preliminary data.</text>
</comment>
<sequence>MTPRIFGLAEKNVDGTPDPDHVRLWGMELASRAVLYWREGGRNQLAVCASAEQADESFGRIFDLALYFPEP</sequence>
<keyword evidence="2" id="KW-1185">Reference proteome</keyword>
<protein>
    <submittedName>
        <fullName evidence="1">Uncharacterized protein</fullName>
    </submittedName>
</protein>
<accession>A0ABU6AI68</accession>
<organism evidence="1 2">
    <name type="scientific">Saccharopolyspora mangrovi</name>
    <dbReference type="NCBI Taxonomy" id="3082379"/>
    <lineage>
        <taxon>Bacteria</taxon>
        <taxon>Bacillati</taxon>
        <taxon>Actinomycetota</taxon>
        <taxon>Actinomycetes</taxon>
        <taxon>Pseudonocardiales</taxon>
        <taxon>Pseudonocardiaceae</taxon>
        <taxon>Saccharopolyspora</taxon>
    </lineage>
</organism>
<dbReference type="Proteomes" id="UP001327093">
    <property type="component" value="Unassembled WGS sequence"/>
</dbReference>
<proteinExistence type="predicted"/>